<comment type="catalytic activity">
    <reaction evidence="9">
        <text>9-hexadecanoyloxy-octadecanoate + H2O = 9-hydroxy-octadecanoate + hexadecanoate + H(+)</text>
        <dbReference type="Rhea" id="RHEA:52052"/>
        <dbReference type="ChEBI" id="CHEBI:7896"/>
        <dbReference type="ChEBI" id="CHEBI:15377"/>
        <dbReference type="ChEBI" id="CHEBI:15378"/>
        <dbReference type="ChEBI" id="CHEBI:83670"/>
        <dbReference type="ChEBI" id="CHEBI:136286"/>
    </reaction>
    <physiologicalReaction direction="left-to-right" evidence="9">
        <dbReference type="Rhea" id="RHEA:52053"/>
    </physiologicalReaction>
</comment>
<feature type="transmembrane region" description="Helical" evidence="17">
    <location>
        <begin position="51"/>
        <end position="77"/>
    </location>
</feature>
<evidence type="ECO:0000256" key="13">
    <source>
        <dbReference type="ARBA" id="ARBA00049221"/>
    </source>
</evidence>
<evidence type="ECO:0000313" key="19">
    <source>
        <dbReference type="RefSeq" id="XP_026742279.1"/>
    </source>
</evidence>
<keyword evidence="4 17" id="KW-0812">Transmembrane</keyword>
<feature type="transmembrane region" description="Helical" evidence="17">
    <location>
        <begin position="167"/>
        <end position="187"/>
    </location>
</feature>
<keyword evidence="5 17" id="KW-1133">Transmembrane helix</keyword>
<evidence type="ECO:0000256" key="9">
    <source>
        <dbReference type="ARBA" id="ARBA00047863"/>
    </source>
</evidence>
<dbReference type="Proteomes" id="UP000322000">
    <property type="component" value="Chromosome 21"/>
</dbReference>
<evidence type="ECO:0000256" key="14">
    <source>
        <dbReference type="ARBA" id="ARBA00049296"/>
    </source>
</evidence>
<evidence type="ECO:0000256" key="6">
    <source>
        <dbReference type="ARBA" id="ARBA00023136"/>
    </source>
</evidence>
<evidence type="ECO:0000256" key="5">
    <source>
        <dbReference type="ARBA" id="ARBA00022989"/>
    </source>
</evidence>
<keyword evidence="18" id="KW-1185">Reference proteome</keyword>
<proteinExistence type="inferred from homology"/>
<dbReference type="GO" id="GO:0012505">
    <property type="term" value="C:endomembrane system"/>
    <property type="evidence" value="ECO:0007669"/>
    <property type="project" value="UniProtKB-SubCell"/>
</dbReference>
<comment type="similarity">
    <text evidence="3">Belongs to the AIG1 family.</text>
</comment>
<dbReference type="InParanoid" id="A0A7E5WNK9"/>
<comment type="catalytic activity">
    <reaction evidence="8">
        <text>13-octadecanoyloxy-octadecanoate + H2O = 13-hydroxy-octadecanoate + octadecanoate + H(+)</text>
        <dbReference type="Rhea" id="RHEA:52084"/>
        <dbReference type="ChEBI" id="CHEBI:15377"/>
        <dbReference type="ChEBI" id="CHEBI:15378"/>
        <dbReference type="ChEBI" id="CHEBI:25629"/>
        <dbReference type="ChEBI" id="CHEBI:136304"/>
        <dbReference type="ChEBI" id="CHEBI:136335"/>
    </reaction>
    <physiologicalReaction direction="left-to-right" evidence="8">
        <dbReference type="Rhea" id="RHEA:52085"/>
    </physiologicalReaction>
</comment>
<dbReference type="AlphaFoldDB" id="A0A7E5WNK9"/>
<comment type="catalytic activity">
    <reaction evidence="10">
        <text>12-octadecanoyloxy-octadecanoate + H2O = 12-hydroxyoctadecanoate + octadecanoate + H(+)</text>
        <dbReference type="Rhea" id="RHEA:52080"/>
        <dbReference type="ChEBI" id="CHEBI:15377"/>
        <dbReference type="ChEBI" id="CHEBI:15378"/>
        <dbReference type="ChEBI" id="CHEBI:25629"/>
        <dbReference type="ChEBI" id="CHEBI:84201"/>
        <dbReference type="ChEBI" id="CHEBI:136330"/>
    </reaction>
    <physiologicalReaction direction="left-to-right" evidence="10">
        <dbReference type="Rhea" id="RHEA:52081"/>
    </physiologicalReaction>
</comment>
<dbReference type="Pfam" id="PF04750">
    <property type="entry name" value="Far-17a_AIG1"/>
    <property type="match status" value="1"/>
</dbReference>
<feature type="transmembrane region" description="Helical" evidence="17">
    <location>
        <begin position="193"/>
        <end position="223"/>
    </location>
</feature>
<comment type="catalytic activity">
    <reaction evidence="11">
        <text>12-(9Z-octadecenoyloxy)-octadecanoate + H2O = 12-hydroxyoctadecanoate + (9Z)-octadecenoate + H(+)</text>
        <dbReference type="Rhea" id="RHEA:52060"/>
        <dbReference type="ChEBI" id="CHEBI:15377"/>
        <dbReference type="ChEBI" id="CHEBI:15378"/>
        <dbReference type="ChEBI" id="CHEBI:30823"/>
        <dbReference type="ChEBI" id="CHEBI:84201"/>
        <dbReference type="ChEBI" id="CHEBI:136302"/>
    </reaction>
    <physiologicalReaction direction="left-to-right" evidence="11">
        <dbReference type="Rhea" id="RHEA:52061"/>
    </physiologicalReaction>
</comment>
<dbReference type="InterPro" id="IPR006838">
    <property type="entry name" value="ADTRP_AIG1"/>
</dbReference>
<dbReference type="KEGG" id="tnl:113504262"/>
<dbReference type="RefSeq" id="XP_026742279.1">
    <property type="nucleotide sequence ID" value="XM_026886478.1"/>
</dbReference>
<evidence type="ECO:0000256" key="7">
    <source>
        <dbReference type="ARBA" id="ARBA00047368"/>
    </source>
</evidence>
<keyword evidence="6 17" id="KW-0472">Membrane</keyword>
<evidence type="ECO:0000256" key="15">
    <source>
        <dbReference type="ARBA" id="ARBA00049322"/>
    </source>
</evidence>
<comment type="catalytic activity">
    <reaction evidence="15">
        <text>13-(9Z-hexadecenoyloxy)-octadecanoate + H2O = 13-hydroxy-octadecanoate + (9Z)-hexadecenoate + H(+)</text>
        <dbReference type="Rhea" id="RHEA:52076"/>
        <dbReference type="ChEBI" id="CHEBI:15377"/>
        <dbReference type="ChEBI" id="CHEBI:15378"/>
        <dbReference type="ChEBI" id="CHEBI:32372"/>
        <dbReference type="ChEBI" id="CHEBI:136304"/>
        <dbReference type="ChEBI" id="CHEBI:136315"/>
    </reaction>
    <physiologicalReaction direction="left-to-right" evidence="15">
        <dbReference type="Rhea" id="RHEA:52077"/>
    </physiologicalReaction>
</comment>
<evidence type="ECO:0000313" key="18">
    <source>
        <dbReference type="Proteomes" id="UP000322000"/>
    </source>
</evidence>
<evidence type="ECO:0000256" key="11">
    <source>
        <dbReference type="ARBA" id="ARBA00048701"/>
    </source>
</evidence>
<comment type="catalytic activity">
    <reaction evidence="16">
        <text>12-(9Z-hexadecenoyloxy)-octadecanoate + H2O = 12-hydroxyoctadecanoate + (9Z)-hexadecenoate + H(+)</text>
        <dbReference type="Rhea" id="RHEA:52072"/>
        <dbReference type="ChEBI" id="CHEBI:15377"/>
        <dbReference type="ChEBI" id="CHEBI:15378"/>
        <dbReference type="ChEBI" id="CHEBI:32372"/>
        <dbReference type="ChEBI" id="CHEBI:84201"/>
        <dbReference type="ChEBI" id="CHEBI:136312"/>
    </reaction>
    <physiologicalReaction direction="left-to-right" evidence="16">
        <dbReference type="Rhea" id="RHEA:52073"/>
    </physiologicalReaction>
</comment>
<evidence type="ECO:0000256" key="10">
    <source>
        <dbReference type="ARBA" id="ARBA00048680"/>
    </source>
</evidence>
<sequence length="243" mass="28681">MGAATHHIYFRILAYVTTIAMHMTNMTVMMGSFHGEPMKNYYVRHFNEMQFFFFTCWTFMFQTVHAAIGLTSDILTLKNSKNVNYKPPKILENVRDGFFSIFVWPATLLVFLVFWSFFHFDRSLLFPKDIDLVITDTSNHIMHTYIVPATLWEVMFRPQKPPRNHTWHLLCVLMVEAVYISVLLFVHATRGVWVYPIFGILMGSIYFPLFFVCVAAMLAVIYYSQWAFNSMIWEPKEKTKKVY</sequence>
<dbReference type="PANTHER" id="PTHR10989:SF16">
    <property type="entry name" value="AT02829P-RELATED"/>
    <property type="match status" value="1"/>
</dbReference>
<evidence type="ECO:0000256" key="4">
    <source>
        <dbReference type="ARBA" id="ARBA00022692"/>
    </source>
</evidence>
<feature type="transmembrane region" description="Helical" evidence="17">
    <location>
        <begin position="98"/>
        <end position="118"/>
    </location>
</feature>
<comment type="catalytic activity">
    <reaction evidence="7">
        <text>12-hexadecanoyloxy-octadecanoate + H2O = 12-hydroxyoctadecanoate + hexadecanoate + H(+)</text>
        <dbReference type="Rhea" id="RHEA:52056"/>
        <dbReference type="ChEBI" id="CHEBI:7896"/>
        <dbReference type="ChEBI" id="CHEBI:15377"/>
        <dbReference type="ChEBI" id="CHEBI:15378"/>
        <dbReference type="ChEBI" id="CHEBI:83677"/>
        <dbReference type="ChEBI" id="CHEBI:84201"/>
    </reaction>
    <physiologicalReaction direction="left-to-right" evidence="7">
        <dbReference type="Rhea" id="RHEA:52057"/>
    </physiologicalReaction>
</comment>
<dbReference type="OrthoDB" id="1898221at2759"/>
<evidence type="ECO:0000256" key="16">
    <source>
        <dbReference type="ARBA" id="ARBA00049428"/>
    </source>
</evidence>
<comment type="catalytic activity">
    <reaction evidence="13">
        <text>9-octadecanoyloxy-octadecanoate + H2O = 9-hydroxy-octadecanoate + octadecanoate + H(+)</text>
        <dbReference type="Rhea" id="RHEA:52096"/>
        <dbReference type="ChEBI" id="CHEBI:15377"/>
        <dbReference type="ChEBI" id="CHEBI:15378"/>
        <dbReference type="ChEBI" id="CHEBI:25629"/>
        <dbReference type="ChEBI" id="CHEBI:136286"/>
        <dbReference type="ChEBI" id="CHEBI:136373"/>
    </reaction>
    <physiologicalReaction direction="left-to-right" evidence="13">
        <dbReference type="Rhea" id="RHEA:52097"/>
    </physiologicalReaction>
</comment>
<name>A0A7E5WNK9_TRINI</name>
<comment type="subcellular location">
    <subcellularLocation>
        <location evidence="2">Endomembrane system</location>
        <topology evidence="2">Multi-pass membrane protein</topology>
    </subcellularLocation>
</comment>
<feature type="transmembrane region" description="Helical" evidence="17">
    <location>
        <begin position="12"/>
        <end position="31"/>
    </location>
</feature>
<accession>A0A7E5WNK9</accession>
<evidence type="ECO:0000256" key="12">
    <source>
        <dbReference type="ARBA" id="ARBA00048800"/>
    </source>
</evidence>
<dbReference type="PANTHER" id="PTHR10989">
    <property type="entry name" value="ANDROGEN-INDUCED PROTEIN 1-RELATED"/>
    <property type="match status" value="1"/>
</dbReference>
<gene>
    <name evidence="19" type="primary">LOC113504262</name>
</gene>
<organism evidence="18 19">
    <name type="scientific">Trichoplusia ni</name>
    <name type="common">Cabbage looper</name>
    <dbReference type="NCBI Taxonomy" id="7111"/>
    <lineage>
        <taxon>Eukaryota</taxon>
        <taxon>Metazoa</taxon>
        <taxon>Ecdysozoa</taxon>
        <taxon>Arthropoda</taxon>
        <taxon>Hexapoda</taxon>
        <taxon>Insecta</taxon>
        <taxon>Pterygota</taxon>
        <taxon>Neoptera</taxon>
        <taxon>Endopterygota</taxon>
        <taxon>Lepidoptera</taxon>
        <taxon>Glossata</taxon>
        <taxon>Ditrysia</taxon>
        <taxon>Noctuoidea</taxon>
        <taxon>Noctuidae</taxon>
        <taxon>Plusiinae</taxon>
        <taxon>Trichoplusia</taxon>
    </lineage>
</organism>
<comment type="catalytic activity">
    <reaction evidence="1">
        <text>9-(9Z-hexadecenoyloxy)-octadecanoate + H2O = (9Z)-hexadecenoate + 9-hydroxy-octadecanoate + H(+)</text>
        <dbReference type="Rhea" id="RHEA:52068"/>
        <dbReference type="ChEBI" id="CHEBI:15377"/>
        <dbReference type="ChEBI" id="CHEBI:15378"/>
        <dbReference type="ChEBI" id="CHEBI:32372"/>
        <dbReference type="ChEBI" id="CHEBI:136286"/>
        <dbReference type="ChEBI" id="CHEBI:136309"/>
    </reaction>
    <physiologicalReaction direction="left-to-right" evidence="1">
        <dbReference type="Rhea" id="RHEA:52069"/>
    </physiologicalReaction>
</comment>
<evidence type="ECO:0000256" key="1">
    <source>
        <dbReference type="ARBA" id="ARBA00000923"/>
    </source>
</evidence>
<protein>
    <submittedName>
        <fullName evidence="19">Androgen-dependent TFPI-regulating protein-like</fullName>
    </submittedName>
</protein>
<dbReference type="GeneID" id="113504262"/>
<evidence type="ECO:0000256" key="2">
    <source>
        <dbReference type="ARBA" id="ARBA00004127"/>
    </source>
</evidence>
<evidence type="ECO:0000256" key="3">
    <source>
        <dbReference type="ARBA" id="ARBA00009300"/>
    </source>
</evidence>
<comment type="catalytic activity">
    <reaction evidence="12">
        <text>9-(9Z-octadecenoyloxy)-octadecanoate + H2O = 9-hydroxy-octadecanoate + (9Z)-octadecenoate + H(+)</text>
        <dbReference type="Rhea" id="RHEA:52048"/>
        <dbReference type="ChEBI" id="CHEBI:15377"/>
        <dbReference type="ChEBI" id="CHEBI:15378"/>
        <dbReference type="ChEBI" id="CHEBI:30823"/>
        <dbReference type="ChEBI" id="CHEBI:136282"/>
        <dbReference type="ChEBI" id="CHEBI:136286"/>
    </reaction>
    <physiologicalReaction direction="left-to-right" evidence="12">
        <dbReference type="Rhea" id="RHEA:52049"/>
    </physiologicalReaction>
</comment>
<evidence type="ECO:0000256" key="8">
    <source>
        <dbReference type="ARBA" id="ARBA00047427"/>
    </source>
</evidence>
<reference evidence="19" key="1">
    <citation type="submission" date="2025-08" db="UniProtKB">
        <authorList>
            <consortium name="RefSeq"/>
        </authorList>
    </citation>
    <scope>IDENTIFICATION</scope>
</reference>
<comment type="catalytic activity">
    <reaction evidence="14">
        <text>13-(9Z-octadecenoyloxy)-octadecanoate + H2O = 13-hydroxy-octadecanoate + (9Z)-octadecenoate + H(+)</text>
        <dbReference type="Rhea" id="RHEA:52064"/>
        <dbReference type="ChEBI" id="CHEBI:15377"/>
        <dbReference type="ChEBI" id="CHEBI:15378"/>
        <dbReference type="ChEBI" id="CHEBI:30823"/>
        <dbReference type="ChEBI" id="CHEBI:136303"/>
        <dbReference type="ChEBI" id="CHEBI:136304"/>
    </reaction>
    <physiologicalReaction direction="left-to-right" evidence="14">
        <dbReference type="Rhea" id="RHEA:52065"/>
    </physiologicalReaction>
</comment>
<evidence type="ECO:0000256" key="17">
    <source>
        <dbReference type="SAM" id="Phobius"/>
    </source>
</evidence>
<dbReference type="GO" id="GO:0016020">
    <property type="term" value="C:membrane"/>
    <property type="evidence" value="ECO:0007669"/>
    <property type="project" value="InterPro"/>
</dbReference>